<keyword evidence="3" id="KW-1185">Reference proteome</keyword>
<dbReference type="EMBL" id="RPDH01000002">
    <property type="protein sequence ID" value="RPE08703.1"/>
    <property type="molecule type" value="Genomic_DNA"/>
</dbReference>
<feature type="signal peptide" evidence="1">
    <location>
        <begin position="1"/>
        <end position="34"/>
    </location>
</feature>
<keyword evidence="1" id="KW-0732">Signal</keyword>
<dbReference type="RefSeq" id="WP_123847698.1">
    <property type="nucleotide sequence ID" value="NZ_RPDH01000002.1"/>
</dbReference>
<gene>
    <name evidence="2" type="ORF">EGT74_16845</name>
</gene>
<organism evidence="2 3">
    <name type="scientific">Chitinophaga lutea</name>
    <dbReference type="NCBI Taxonomy" id="2488634"/>
    <lineage>
        <taxon>Bacteria</taxon>
        <taxon>Pseudomonadati</taxon>
        <taxon>Bacteroidota</taxon>
        <taxon>Chitinophagia</taxon>
        <taxon>Chitinophagales</taxon>
        <taxon>Chitinophagaceae</taxon>
        <taxon>Chitinophaga</taxon>
    </lineage>
</organism>
<dbReference type="AlphaFoldDB" id="A0A3N4PJ51"/>
<evidence type="ECO:0000256" key="1">
    <source>
        <dbReference type="SAM" id="SignalP"/>
    </source>
</evidence>
<feature type="chain" id="PRO_5018154334" evidence="1">
    <location>
        <begin position="35"/>
        <end position="342"/>
    </location>
</feature>
<dbReference type="Proteomes" id="UP000278351">
    <property type="component" value="Unassembled WGS sequence"/>
</dbReference>
<sequence length="342" mass="39033">MSNNKRARMVTSVRRYLLTAAALTGLHLCASAQANDWIRRDSTVWGARNGIVVGLWPAAIENLKQGANGGPRGLFRIGYEYMGLVYHINYMAVEPVVNGRIEFSEISPSASDGKWGKLMWVSDTFNTPDAVGMYVQIEQFANGAHPYLKLSIFRNRPEEVCIEVFHHPDSAPMERCGITATMGNYSRLRKLYLKDSVVNARALYAGFDGIDFIEKSPYPADRMRRGKNGDWIVAATPDESFAELAAWPQQPAYLMRWNWRYRPFYMLTQYWRKEKKDADASLQVRVNGRAKYWNGGGNDPKHYIDIPGGPSFENFELRERYVPGQRFYFGLSRKTAEELLSL</sequence>
<name>A0A3N4PJ51_9BACT</name>
<accession>A0A3N4PJ51</accession>
<evidence type="ECO:0000313" key="2">
    <source>
        <dbReference type="EMBL" id="RPE08703.1"/>
    </source>
</evidence>
<comment type="caution">
    <text evidence="2">The sequence shown here is derived from an EMBL/GenBank/DDBJ whole genome shotgun (WGS) entry which is preliminary data.</text>
</comment>
<evidence type="ECO:0000313" key="3">
    <source>
        <dbReference type="Proteomes" id="UP000278351"/>
    </source>
</evidence>
<protein>
    <submittedName>
        <fullName evidence="2">Uncharacterized protein</fullName>
    </submittedName>
</protein>
<reference evidence="2 3" key="1">
    <citation type="submission" date="2018-11" db="EMBL/GenBank/DDBJ databases">
        <title>Chitinophaga lutea sp.nov., isolate from arsenic contaminated soil.</title>
        <authorList>
            <person name="Zong Y."/>
        </authorList>
    </citation>
    <scope>NUCLEOTIDE SEQUENCE [LARGE SCALE GENOMIC DNA]</scope>
    <source>
        <strain evidence="2 3">ZY74</strain>
    </source>
</reference>
<dbReference type="OrthoDB" id="3352011at2"/>
<proteinExistence type="predicted"/>